<dbReference type="Gene3D" id="3.10.180.10">
    <property type="entry name" value="2,3-Dihydroxybiphenyl 1,2-Dioxygenase, domain 1"/>
    <property type="match status" value="1"/>
</dbReference>
<organism evidence="2 3">
    <name type="scientific">Microvirga aerophila</name>
    <dbReference type="NCBI Taxonomy" id="670291"/>
    <lineage>
        <taxon>Bacteria</taxon>
        <taxon>Pseudomonadati</taxon>
        <taxon>Pseudomonadota</taxon>
        <taxon>Alphaproteobacteria</taxon>
        <taxon>Hyphomicrobiales</taxon>
        <taxon>Methylobacteriaceae</taxon>
        <taxon>Microvirga</taxon>
    </lineage>
</organism>
<sequence length="163" mass="18444">MVFSETIHVMLLTHDKFRQFTPKKIADAREVSEVLICISADSRDAVDAMVNRAQAGGGRNDPGPTQDYGFMYGRSFEDPDGHIWEVMWRPQRLPAARWRLPDRDLRGRSRNPTAWPCPGYTKDTQKALTNAGPTDISASRLDFSLDGLASRSRFLWPPPLAQR</sequence>
<comment type="caution">
    <text evidence="2">The sequence shown here is derived from an EMBL/GenBank/DDBJ whole genome shotgun (WGS) entry which is preliminary data.</text>
</comment>
<protein>
    <recommendedName>
        <fullName evidence="1">Glyoxalase/fosfomycin resistance/dioxygenase domain-containing protein</fullName>
    </recommendedName>
</protein>
<dbReference type="Pfam" id="PF00903">
    <property type="entry name" value="Glyoxalase"/>
    <property type="match status" value="1"/>
</dbReference>
<name>A0A512BU80_9HYPH</name>
<dbReference type="EMBL" id="BJYU01000042">
    <property type="protein sequence ID" value="GEO15500.1"/>
    <property type="molecule type" value="Genomic_DNA"/>
</dbReference>
<dbReference type="Proteomes" id="UP000321085">
    <property type="component" value="Unassembled WGS sequence"/>
</dbReference>
<feature type="domain" description="Glyoxalase/fosfomycin resistance/dioxygenase" evidence="1">
    <location>
        <begin position="38"/>
        <end position="86"/>
    </location>
</feature>
<dbReference type="InterPro" id="IPR029068">
    <property type="entry name" value="Glyas_Bleomycin-R_OHBP_Dase"/>
</dbReference>
<dbReference type="PANTHER" id="PTHR36503">
    <property type="entry name" value="BLR2520 PROTEIN"/>
    <property type="match status" value="1"/>
</dbReference>
<gene>
    <name evidence="2" type="ORF">MAE02_31960</name>
</gene>
<evidence type="ECO:0000313" key="2">
    <source>
        <dbReference type="EMBL" id="GEO15500.1"/>
    </source>
</evidence>
<dbReference type="SUPFAM" id="SSF54593">
    <property type="entry name" value="Glyoxalase/Bleomycin resistance protein/Dihydroxybiphenyl dioxygenase"/>
    <property type="match status" value="1"/>
</dbReference>
<keyword evidence="3" id="KW-1185">Reference proteome</keyword>
<proteinExistence type="predicted"/>
<dbReference type="AlphaFoldDB" id="A0A512BU80"/>
<accession>A0A512BU80</accession>
<dbReference type="InterPro" id="IPR004360">
    <property type="entry name" value="Glyas_Fos-R_dOase_dom"/>
</dbReference>
<reference evidence="2 3" key="1">
    <citation type="submission" date="2019-07" db="EMBL/GenBank/DDBJ databases">
        <title>Whole genome shotgun sequence of Microvirga aerophila NBRC 106136.</title>
        <authorList>
            <person name="Hosoyama A."/>
            <person name="Uohara A."/>
            <person name="Ohji S."/>
            <person name="Ichikawa N."/>
        </authorList>
    </citation>
    <scope>NUCLEOTIDE SEQUENCE [LARGE SCALE GENOMIC DNA]</scope>
    <source>
        <strain evidence="2 3">NBRC 106136</strain>
    </source>
</reference>
<dbReference type="PANTHER" id="PTHR36503:SF2">
    <property type="entry name" value="BLR2408 PROTEIN"/>
    <property type="match status" value="1"/>
</dbReference>
<evidence type="ECO:0000313" key="3">
    <source>
        <dbReference type="Proteomes" id="UP000321085"/>
    </source>
</evidence>
<evidence type="ECO:0000259" key="1">
    <source>
        <dbReference type="Pfam" id="PF00903"/>
    </source>
</evidence>